<organism evidence="1 2">
    <name type="scientific">Candidatus Roizmanbacteria bacterium CG2_30_33_16</name>
    <dbReference type="NCBI Taxonomy" id="1805340"/>
    <lineage>
        <taxon>Bacteria</taxon>
        <taxon>Candidatus Roizmaniibacteriota</taxon>
    </lineage>
</organism>
<evidence type="ECO:0000313" key="1">
    <source>
        <dbReference type="EMBL" id="OIP83140.1"/>
    </source>
</evidence>
<dbReference type="AlphaFoldDB" id="A0A1J5HEY1"/>
<reference evidence="1 2" key="1">
    <citation type="journal article" date="2016" name="Environ. Microbiol.">
        <title>Genomic resolution of a cold subsurface aquifer community provides metabolic insights for novel microbes adapted to high CO concentrations.</title>
        <authorList>
            <person name="Probst A.J."/>
            <person name="Castelle C.J."/>
            <person name="Singh A."/>
            <person name="Brown C.T."/>
            <person name="Anantharaman K."/>
            <person name="Sharon I."/>
            <person name="Hug L.A."/>
            <person name="Burstein D."/>
            <person name="Emerson J.B."/>
            <person name="Thomas B.C."/>
            <person name="Banfield J.F."/>
        </authorList>
    </citation>
    <scope>NUCLEOTIDE SEQUENCE [LARGE SCALE GENOMIC DNA]</scope>
    <source>
        <strain evidence="1">CG2_30_33_16</strain>
    </source>
</reference>
<sequence>MVKPTLQTIQIKYLPIPDIFNKAKTQLCEVATKPDLYLSFSHRFFFAARYAAVLWGKEDSQQWQDILADKKNGQSGIHEGCEALNVAASNVGKKGDEFENQAFK</sequence>
<accession>A0A1J5HEY1</accession>
<name>A0A1J5HEY1_9BACT</name>
<dbReference type="Proteomes" id="UP000183758">
    <property type="component" value="Unassembled WGS sequence"/>
</dbReference>
<protein>
    <submittedName>
        <fullName evidence="1">Uncharacterized protein</fullName>
    </submittedName>
</protein>
<comment type="caution">
    <text evidence="1">The sequence shown here is derived from an EMBL/GenBank/DDBJ whole genome shotgun (WGS) entry which is preliminary data.</text>
</comment>
<gene>
    <name evidence="1" type="ORF">AUK04_03755</name>
</gene>
<dbReference type="EMBL" id="MNZM01000093">
    <property type="protein sequence ID" value="OIP83140.1"/>
    <property type="molecule type" value="Genomic_DNA"/>
</dbReference>
<evidence type="ECO:0000313" key="2">
    <source>
        <dbReference type="Proteomes" id="UP000183758"/>
    </source>
</evidence>
<proteinExistence type="predicted"/>